<feature type="region of interest" description="Disordered" evidence="1">
    <location>
        <begin position="1"/>
        <end position="79"/>
    </location>
</feature>
<organism evidence="2 3">
    <name type="scientific">Tagetes erecta</name>
    <name type="common">African marigold</name>
    <dbReference type="NCBI Taxonomy" id="13708"/>
    <lineage>
        <taxon>Eukaryota</taxon>
        <taxon>Viridiplantae</taxon>
        <taxon>Streptophyta</taxon>
        <taxon>Embryophyta</taxon>
        <taxon>Tracheophyta</taxon>
        <taxon>Spermatophyta</taxon>
        <taxon>Magnoliopsida</taxon>
        <taxon>eudicotyledons</taxon>
        <taxon>Gunneridae</taxon>
        <taxon>Pentapetalae</taxon>
        <taxon>asterids</taxon>
        <taxon>campanulids</taxon>
        <taxon>Asterales</taxon>
        <taxon>Asteraceae</taxon>
        <taxon>Asteroideae</taxon>
        <taxon>Heliantheae alliance</taxon>
        <taxon>Tageteae</taxon>
        <taxon>Tagetes</taxon>
    </lineage>
</organism>
<dbReference type="EMBL" id="JAUHHV010000006">
    <property type="protein sequence ID" value="KAK1421108.1"/>
    <property type="molecule type" value="Genomic_DNA"/>
</dbReference>
<evidence type="ECO:0000256" key="1">
    <source>
        <dbReference type="SAM" id="MobiDB-lite"/>
    </source>
</evidence>
<comment type="caution">
    <text evidence="2">The sequence shown here is derived from an EMBL/GenBank/DDBJ whole genome shotgun (WGS) entry which is preliminary data.</text>
</comment>
<reference evidence="2" key="1">
    <citation type="journal article" date="2023" name="bioRxiv">
        <title>Improved chromosome-level genome assembly for marigold (Tagetes erecta).</title>
        <authorList>
            <person name="Jiang F."/>
            <person name="Yuan L."/>
            <person name="Wang S."/>
            <person name="Wang H."/>
            <person name="Xu D."/>
            <person name="Wang A."/>
            <person name="Fan W."/>
        </authorList>
    </citation>
    <scope>NUCLEOTIDE SEQUENCE</scope>
    <source>
        <strain evidence="2">WSJ</strain>
        <tissue evidence="2">Leaf</tissue>
    </source>
</reference>
<protein>
    <submittedName>
        <fullName evidence="2">Uncharacterized protein</fullName>
    </submittedName>
</protein>
<proteinExistence type="predicted"/>
<dbReference type="Proteomes" id="UP001229421">
    <property type="component" value="Unassembled WGS sequence"/>
</dbReference>
<gene>
    <name evidence="2" type="ORF">QVD17_23214</name>
</gene>
<feature type="compositionally biased region" description="Basic residues" evidence="1">
    <location>
        <begin position="1"/>
        <end position="10"/>
    </location>
</feature>
<name>A0AAD8KE90_TARER</name>
<sequence length="79" mass="8847">MSQGRRHQRRPSQSVFDFPDDFLQPPPAADHGGSAKEFGYTDSPNKIPEHHFTRQPVNASVHLKDKGVARSLPPTSQKK</sequence>
<evidence type="ECO:0000313" key="3">
    <source>
        <dbReference type="Proteomes" id="UP001229421"/>
    </source>
</evidence>
<evidence type="ECO:0000313" key="2">
    <source>
        <dbReference type="EMBL" id="KAK1421108.1"/>
    </source>
</evidence>
<keyword evidence="3" id="KW-1185">Reference proteome</keyword>
<dbReference type="AlphaFoldDB" id="A0AAD8KE90"/>
<accession>A0AAD8KE90</accession>